<gene>
    <name evidence="1" type="ORF">BJP36_41055</name>
</gene>
<dbReference type="AlphaFoldDB" id="A0A9Q9SSE1"/>
<protein>
    <submittedName>
        <fullName evidence="1">Uncharacterized protein</fullName>
    </submittedName>
</protein>
<name>A0A9Q9SSE1_MOOP1</name>
<proteinExistence type="predicted"/>
<sequence length="51" mass="5564">MGRWGRFLLRVISGHDIRIVGWAVAKGIGKRGLSVRSTAHQTGTKQASMES</sequence>
<dbReference type="Proteomes" id="UP000176944">
    <property type="component" value="Chromosome"/>
</dbReference>
<organism evidence="1">
    <name type="scientific">Moorena producens (strain JHB)</name>
    <dbReference type="NCBI Taxonomy" id="1454205"/>
    <lineage>
        <taxon>Bacteria</taxon>
        <taxon>Bacillati</taxon>
        <taxon>Cyanobacteriota</taxon>
        <taxon>Cyanophyceae</taxon>
        <taxon>Coleofasciculales</taxon>
        <taxon>Coleofasciculaceae</taxon>
        <taxon>Moorena</taxon>
    </lineage>
</organism>
<evidence type="ECO:0000313" key="1">
    <source>
        <dbReference type="EMBL" id="WAN68756.1"/>
    </source>
</evidence>
<reference evidence="1" key="2">
    <citation type="submission" date="2022-10" db="EMBL/GenBank/DDBJ databases">
        <authorList>
            <person name="Ngo T.-E."/>
        </authorList>
    </citation>
    <scope>NUCLEOTIDE SEQUENCE</scope>
    <source>
        <strain evidence="1">JHB</strain>
    </source>
</reference>
<reference evidence="1" key="1">
    <citation type="journal article" date="2017" name="Proc. Natl. Acad. Sci. U.S.A.">
        <title>Comparative genomics uncovers the prolific and distinctive metabolic potential of the cyanobacterial genus Moorea.</title>
        <authorList>
            <person name="Leao T."/>
            <person name="Castelao G."/>
            <person name="Korobeynikov A."/>
            <person name="Monroe E.A."/>
            <person name="Podell S."/>
            <person name="Glukhov E."/>
            <person name="Allen E.E."/>
            <person name="Gerwick W.H."/>
            <person name="Gerwick L."/>
        </authorList>
    </citation>
    <scope>NUCLEOTIDE SEQUENCE</scope>
    <source>
        <strain evidence="1">JHB</strain>
    </source>
</reference>
<accession>A0A9Q9SSE1</accession>
<dbReference type="EMBL" id="CP017708">
    <property type="protein sequence ID" value="WAN68756.1"/>
    <property type="molecule type" value="Genomic_DNA"/>
</dbReference>